<dbReference type="EMBL" id="PFTV01000004">
    <property type="protein sequence ID" value="PJB58175.1"/>
    <property type="molecule type" value="Genomic_DNA"/>
</dbReference>
<comment type="similarity">
    <text evidence="6 15">Belongs to the class-IV pyridoxal-phosphate-dependent aminotransferase family.</text>
</comment>
<dbReference type="UniPathway" id="UPA00047">
    <property type="reaction ID" value="UER00058"/>
</dbReference>
<dbReference type="CDD" id="cd01557">
    <property type="entry name" value="BCAT_beta_family"/>
    <property type="match status" value="1"/>
</dbReference>
<dbReference type="Gene3D" id="3.30.470.10">
    <property type="match status" value="1"/>
</dbReference>
<dbReference type="EMBL" id="PFIP01000111">
    <property type="protein sequence ID" value="PIX34022.1"/>
    <property type="molecule type" value="Genomic_DNA"/>
</dbReference>
<dbReference type="Proteomes" id="UP000182763">
    <property type="component" value="Unassembled WGS sequence"/>
</dbReference>
<evidence type="ECO:0000256" key="1">
    <source>
        <dbReference type="ARBA" id="ARBA00001933"/>
    </source>
</evidence>
<evidence type="ECO:0000256" key="15">
    <source>
        <dbReference type="RuleBase" id="RU364094"/>
    </source>
</evidence>
<dbReference type="PANTHER" id="PTHR42743:SF11">
    <property type="entry name" value="AMINODEOXYCHORISMATE LYASE"/>
    <property type="match status" value="1"/>
</dbReference>
<dbReference type="Proteomes" id="UP000231493">
    <property type="component" value="Unassembled WGS sequence"/>
</dbReference>
<evidence type="ECO:0000256" key="13">
    <source>
        <dbReference type="ARBA" id="ARBA00048798"/>
    </source>
</evidence>
<dbReference type="InterPro" id="IPR043131">
    <property type="entry name" value="BCAT-like_N"/>
</dbReference>
<dbReference type="InterPro" id="IPR050571">
    <property type="entry name" value="Class-IV_PLP-Dep_Aminotrnsfr"/>
</dbReference>
<reference evidence="16 19" key="1">
    <citation type="journal article" date="2016" name="Environ. Microbiol.">
        <title>Genomic resolution of a cold subsurface aquifer community provides metabolic insights for novel microbes adapted to high CO concentrations.</title>
        <authorList>
            <person name="Probst A.J."/>
            <person name="Castelle C.J."/>
            <person name="Singh A."/>
            <person name="Brown C.T."/>
            <person name="Anantharaman K."/>
            <person name="Sharon I."/>
            <person name="Hug L.A."/>
            <person name="Burstein D."/>
            <person name="Emerson J.B."/>
            <person name="Thomas B.C."/>
            <person name="Banfield J.F."/>
        </authorList>
    </citation>
    <scope>NUCLEOTIDE SEQUENCE [LARGE SCALE GENOMIC DNA]</scope>
    <source>
        <strain evidence="16">CG2_30_33_13</strain>
    </source>
</reference>
<comment type="caution">
    <text evidence="16">The sequence shown here is derived from an EMBL/GenBank/DDBJ whole genome shotgun (WGS) entry which is preliminary data.</text>
</comment>
<evidence type="ECO:0000256" key="7">
    <source>
        <dbReference type="ARBA" id="ARBA00022576"/>
    </source>
</evidence>
<keyword evidence="11 15" id="KW-0100">Branched-chain amino acid biosynthesis</keyword>
<evidence type="ECO:0000313" key="20">
    <source>
        <dbReference type="Proteomes" id="UP000228560"/>
    </source>
</evidence>
<dbReference type="EC" id="2.6.1.42" evidence="15"/>
<evidence type="ECO:0000313" key="18">
    <source>
        <dbReference type="EMBL" id="PJB58175.1"/>
    </source>
</evidence>
<dbReference type="AlphaFoldDB" id="A0A1J5H2A9"/>
<comment type="cofactor">
    <cofactor evidence="1 15">
        <name>pyridoxal 5'-phosphate</name>
        <dbReference type="ChEBI" id="CHEBI:597326"/>
    </cofactor>
</comment>
<evidence type="ECO:0000256" key="10">
    <source>
        <dbReference type="ARBA" id="ARBA00022898"/>
    </source>
</evidence>
<evidence type="ECO:0000256" key="4">
    <source>
        <dbReference type="ARBA" id="ARBA00004931"/>
    </source>
</evidence>
<evidence type="ECO:0000256" key="9">
    <source>
        <dbReference type="ARBA" id="ARBA00022679"/>
    </source>
</evidence>
<dbReference type="InterPro" id="IPR036038">
    <property type="entry name" value="Aminotransferase-like"/>
</dbReference>
<dbReference type="InterPro" id="IPR005785">
    <property type="entry name" value="B_amino_transI"/>
</dbReference>
<dbReference type="Proteomes" id="UP000228560">
    <property type="component" value="Unassembled WGS sequence"/>
</dbReference>
<comment type="pathway">
    <text evidence="5 15">Amino-acid biosynthesis; L-leucine biosynthesis; L-leucine from 3-methyl-2-oxobutanoate: step 4/4.</text>
</comment>
<evidence type="ECO:0000256" key="8">
    <source>
        <dbReference type="ARBA" id="ARBA00022605"/>
    </source>
</evidence>
<comment type="catalytic activity">
    <reaction evidence="12 15">
        <text>L-valine + 2-oxoglutarate = 3-methyl-2-oxobutanoate + L-glutamate</text>
        <dbReference type="Rhea" id="RHEA:24813"/>
        <dbReference type="ChEBI" id="CHEBI:11851"/>
        <dbReference type="ChEBI" id="CHEBI:16810"/>
        <dbReference type="ChEBI" id="CHEBI:29985"/>
        <dbReference type="ChEBI" id="CHEBI:57762"/>
        <dbReference type="EC" id="2.6.1.42"/>
    </reaction>
</comment>
<comment type="pathway">
    <text evidence="4 15">Amino-acid biosynthesis; L-valine biosynthesis; L-valine from pyruvate: step 4/4.</text>
</comment>
<comment type="pathway">
    <text evidence="3 15">Amino-acid biosynthesis; L-isoleucine biosynthesis; L-isoleucine from 2-oxobutanoate: step 4/4.</text>
</comment>
<dbReference type="NCBIfam" id="NF005146">
    <property type="entry name" value="PRK06606.1"/>
    <property type="match status" value="1"/>
</dbReference>
<name>A0A1J5H2A9_9BACT</name>
<dbReference type="UniPathway" id="UPA00048">
    <property type="reaction ID" value="UER00073"/>
</dbReference>
<dbReference type="GO" id="GO:0005829">
    <property type="term" value="C:cytosol"/>
    <property type="evidence" value="ECO:0007669"/>
    <property type="project" value="TreeGrafter"/>
</dbReference>
<dbReference type="NCBIfam" id="TIGR01122">
    <property type="entry name" value="ilvE_I"/>
    <property type="match status" value="1"/>
</dbReference>
<evidence type="ECO:0000256" key="12">
    <source>
        <dbReference type="ARBA" id="ARBA00048212"/>
    </source>
</evidence>
<dbReference type="Pfam" id="PF01063">
    <property type="entry name" value="Aminotran_4"/>
    <property type="match status" value="1"/>
</dbReference>
<dbReference type="InterPro" id="IPR043132">
    <property type="entry name" value="BCAT-like_C"/>
</dbReference>
<dbReference type="SUPFAM" id="SSF56752">
    <property type="entry name" value="D-aminoacid aminotransferase-like PLP-dependent enzymes"/>
    <property type="match status" value="1"/>
</dbReference>
<dbReference type="GO" id="GO:0009098">
    <property type="term" value="P:L-leucine biosynthetic process"/>
    <property type="evidence" value="ECO:0007669"/>
    <property type="project" value="UniProtKB-UniPathway"/>
</dbReference>
<dbReference type="FunFam" id="3.20.10.10:FF:000002">
    <property type="entry name" value="D-alanine aminotransferase"/>
    <property type="match status" value="1"/>
</dbReference>
<organism evidence="16 19">
    <name type="scientific">Candidatus Infernicultor aquiphilus</name>
    <dbReference type="NCBI Taxonomy" id="1805029"/>
    <lineage>
        <taxon>Bacteria</taxon>
        <taxon>Pseudomonadati</taxon>
        <taxon>Atribacterota</taxon>
        <taxon>Candidatus Phoenicimicrobiia</taxon>
        <taxon>Candidatus Pheonicimicrobiales</taxon>
        <taxon>Candidatus Phoenicimicrobiaceae</taxon>
        <taxon>Candidatus Infernicultor</taxon>
    </lineage>
</organism>
<keyword evidence="7 15" id="KW-0032">Aminotransferase</keyword>
<evidence type="ECO:0000256" key="14">
    <source>
        <dbReference type="ARBA" id="ARBA00049229"/>
    </source>
</evidence>
<comment type="catalytic activity">
    <reaction evidence="14 15">
        <text>L-leucine + 2-oxoglutarate = 4-methyl-2-oxopentanoate + L-glutamate</text>
        <dbReference type="Rhea" id="RHEA:18321"/>
        <dbReference type="ChEBI" id="CHEBI:16810"/>
        <dbReference type="ChEBI" id="CHEBI:17865"/>
        <dbReference type="ChEBI" id="CHEBI:29985"/>
        <dbReference type="ChEBI" id="CHEBI:57427"/>
        <dbReference type="EC" id="2.6.1.42"/>
    </reaction>
</comment>
<dbReference type="GO" id="GO:0009097">
    <property type="term" value="P:isoleucine biosynthetic process"/>
    <property type="evidence" value="ECO:0007669"/>
    <property type="project" value="UniProtKB-UniPathway"/>
</dbReference>
<reference evidence="17" key="2">
    <citation type="submission" date="2017-09" db="EMBL/GenBank/DDBJ databases">
        <title>Depth-based differentiation of microbial function through sediment-hosted aquifers and enrichment of novel symbionts in the deep terrestrial subsurface.</title>
        <authorList>
            <person name="Probst A.J."/>
            <person name="Ladd B."/>
            <person name="Jarett J.K."/>
            <person name="Geller-Mcgrath D.E."/>
            <person name="Sieber C.M.K."/>
            <person name="Emerson J.B."/>
            <person name="Anantharaman K."/>
            <person name="Thomas B.C."/>
            <person name="Malmstrom R."/>
            <person name="Stieglmeier M."/>
            <person name="Klingl A."/>
            <person name="Woyke T."/>
            <person name="Ryan C.M."/>
            <person name="Banfield J.F."/>
        </authorList>
    </citation>
    <scope>NUCLEOTIDE SEQUENCE</scope>
    <source>
        <strain evidence="17">CG_4_8_14_3_um_filter_34_18</strain>
    </source>
</reference>
<accession>A0A2M8CGJ0</accession>
<dbReference type="STRING" id="1805029.AUK42_01205"/>
<evidence type="ECO:0000313" key="21">
    <source>
        <dbReference type="Proteomes" id="UP000231493"/>
    </source>
</evidence>
<keyword evidence="8 15" id="KW-0028">Amino-acid biosynthesis</keyword>
<accession>A0A1J5H2A9</accession>
<evidence type="ECO:0000256" key="5">
    <source>
        <dbReference type="ARBA" id="ARBA00005072"/>
    </source>
</evidence>
<dbReference type="FunFam" id="3.30.470.10:FF:000006">
    <property type="entry name" value="Branched-chain-amino-acid aminotransferase"/>
    <property type="match status" value="1"/>
</dbReference>
<gene>
    <name evidence="15" type="primary">ilvE</name>
    <name evidence="16" type="ORF">AUK42_01205</name>
    <name evidence="18" type="ORF">CO097_00100</name>
    <name evidence="17" type="ORF">COZ58_05345</name>
</gene>
<dbReference type="Gene3D" id="3.20.10.10">
    <property type="entry name" value="D-amino Acid Aminotransferase, subunit A, domain 2"/>
    <property type="match status" value="1"/>
</dbReference>
<keyword evidence="10 15" id="KW-0663">Pyridoxal phosphate</keyword>
<comment type="catalytic activity">
    <reaction evidence="13 15">
        <text>L-isoleucine + 2-oxoglutarate = (S)-3-methyl-2-oxopentanoate + L-glutamate</text>
        <dbReference type="Rhea" id="RHEA:24801"/>
        <dbReference type="ChEBI" id="CHEBI:16810"/>
        <dbReference type="ChEBI" id="CHEBI:29985"/>
        <dbReference type="ChEBI" id="CHEBI:35146"/>
        <dbReference type="ChEBI" id="CHEBI:58045"/>
        <dbReference type="EC" id="2.6.1.42"/>
    </reaction>
</comment>
<protein>
    <recommendedName>
        <fullName evidence="15">Branched-chain-amino-acid aminotransferase</fullName>
        <shortName evidence="15">BCAT</shortName>
        <ecNumber evidence="15">2.6.1.42</ecNumber>
    </recommendedName>
</protein>
<dbReference type="PANTHER" id="PTHR42743">
    <property type="entry name" value="AMINO-ACID AMINOTRANSFERASE"/>
    <property type="match status" value="1"/>
</dbReference>
<accession>A0A2M7K7A0</accession>
<keyword evidence="9 15" id="KW-0808">Transferase</keyword>
<sequence>MKAEKIWMDGKMVNWDKAQVHVCAHALHYGSGVFEGIRAYKTEKGTAVFRLKEHIDRLFNSAKILKMNIPYTKEQIRQAIKDTIKVNKLMSCYIRPLIYRGFQELGINPFKCPVNCAIAVWEWGAYLGEGAIVNGIKTKISSYARSYINSTSQKAKICGNYINSILANMEALEAGVDEAILLDTRGYVAEGPGENIFWIRNGVIYTTPTATVLEGITRDSVIKIAQDMGYQVQEKYACRDELYISDEVFFTGTAAEVTPIREIDNYQIGEGKRGPVTEKIQEKFFALVKGKDQKYLDWLDYI</sequence>
<dbReference type="GO" id="GO:0004084">
    <property type="term" value="F:branched-chain-amino-acid transaminase activity"/>
    <property type="evidence" value="ECO:0007669"/>
    <property type="project" value="UniProtKB-EC"/>
</dbReference>
<comment type="function">
    <text evidence="2 15">Acts on leucine, isoleucine and valine.</text>
</comment>
<evidence type="ECO:0000256" key="2">
    <source>
        <dbReference type="ARBA" id="ARBA00003109"/>
    </source>
</evidence>
<evidence type="ECO:0000256" key="11">
    <source>
        <dbReference type="ARBA" id="ARBA00023304"/>
    </source>
</evidence>
<evidence type="ECO:0000313" key="17">
    <source>
        <dbReference type="EMBL" id="PIX34022.1"/>
    </source>
</evidence>
<dbReference type="InterPro" id="IPR033939">
    <property type="entry name" value="BCAT_family"/>
</dbReference>
<evidence type="ECO:0000313" key="16">
    <source>
        <dbReference type="EMBL" id="OIP73296.1"/>
    </source>
</evidence>
<reference evidence="20 21" key="3">
    <citation type="submission" date="2017-09" db="EMBL/GenBank/DDBJ databases">
        <title>Depth-based differentiation of microbial function through sediment-hosted aquifers and enrichment of novel symbionts in the deep terrestrial subsurface.</title>
        <authorList>
            <person name="Probst A.J."/>
            <person name="Ladd B."/>
            <person name="Jarett J.K."/>
            <person name="Geller-Mcgrath D.E."/>
            <person name="Sieber C.M."/>
            <person name="Emerson J.B."/>
            <person name="Anantharaman K."/>
            <person name="Thomas B.C."/>
            <person name="Malmstrom R."/>
            <person name="Stieglmeier M."/>
            <person name="Klingl A."/>
            <person name="Woyke T."/>
            <person name="Ryan C.M."/>
            <person name="Banfield J.F."/>
        </authorList>
    </citation>
    <scope>NUCLEOTIDE SEQUENCE [LARGE SCALE GENOMIC DNA]</scope>
    <source>
        <strain evidence="18">CG_4_9_14_3_um_filter_33_16</strain>
    </source>
</reference>
<dbReference type="UniPathway" id="UPA00049">
    <property type="reaction ID" value="UER00062"/>
</dbReference>
<evidence type="ECO:0000313" key="19">
    <source>
        <dbReference type="Proteomes" id="UP000182763"/>
    </source>
</evidence>
<dbReference type="InterPro" id="IPR001544">
    <property type="entry name" value="Aminotrans_IV"/>
</dbReference>
<evidence type="ECO:0000256" key="6">
    <source>
        <dbReference type="ARBA" id="ARBA00009320"/>
    </source>
</evidence>
<evidence type="ECO:0000256" key="3">
    <source>
        <dbReference type="ARBA" id="ARBA00004824"/>
    </source>
</evidence>
<dbReference type="EMBL" id="MNYY01000029">
    <property type="protein sequence ID" value="OIP73296.1"/>
    <property type="molecule type" value="Genomic_DNA"/>
</dbReference>
<dbReference type="GO" id="GO:0009099">
    <property type="term" value="P:L-valine biosynthetic process"/>
    <property type="evidence" value="ECO:0007669"/>
    <property type="project" value="UniProtKB-UniPathway"/>
</dbReference>
<proteinExistence type="inferred from homology"/>